<sequence>MKINHKHLLRSALTAATLSFAAFNTAAAAPTCEVDRTINFGGMSWESNLVLTDVQRLILEHGYGCKTEVLPTETLPALAALERGDLDVNTEIWLNSMGTIWDEALARGRVVRSGDLFLGGEAWFIPKYVQERFPELKSAADLVKFKEEFKDPEDPSKGRFYGCPAGWACEVVSTNLFNALELGDDFTYYQPGTGAAQKAALMSDYRRKNNIAFYYWYPTPLVGSLDLVELELPEYDEAKHKCLTDVDCQNPEPNAYPSNPVFVALNKKFSEEAPELKAFFDKNEVPLEVINTTLAEMEESGDESMDVAKWFLAEYPEVWTKWVPAEVAERVQKSL</sequence>
<evidence type="ECO:0000313" key="4">
    <source>
        <dbReference type="Proteomes" id="UP000029629"/>
    </source>
</evidence>
<comment type="caution">
    <text evidence="3">The sequence shown here is derived from an EMBL/GenBank/DDBJ whole genome shotgun (WGS) entry which is preliminary data.</text>
</comment>
<feature type="chain" id="PRO_5001917097" evidence="1">
    <location>
        <begin position="29"/>
        <end position="335"/>
    </location>
</feature>
<dbReference type="OrthoDB" id="9787902at2"/>
<evidence type="ECO:0000313" key="3">
    <source>
        <dbReference type="EMBL" id="KGF30094.1"/>
    </source>
</evidence>
<accession>A0A096BA69</accession>
<name>A0A096BA69_9BURK</name>
<dbReference type="SUPFAM" id="SSF53850">
    <property type="entry name" value="Periplasmic binding protein-like II"/>
    <property type="match status" value="1"/>
</dbReference>
<dbReference type="GO" id="GO:0043190">
    <property type="term" value="C:ATP-binding cassette (ABC) transporter complex"/>
    <property type="evidence" value="ECO:0007669"/>
    <property type="project" value="InterPro"/>
</dbReference>
<dbReference type="EMBL" id="JRNI01000030">
    <property type="protein sequence ID" value="KGF30094.1"/>
    <property type="molecule type" value="Genomic_DNA"/>
</dbReference>
<dbReference type="Proteomes" id="UP000029629">
    <property type="component" value="Unassembled WGS sequence"/>
</dbReference>
<gene>
    <name evidence="3" type="ORF">HMPREF2130_07840</name>
</gene>
<dbReference type="Gene3D" id="3.10.105.10">
    <property type="entry name" value="Dipeptide-binding Protein, Domain 3"/>
    <property type="match status" value="1"/>
</dbReference>
<keyword evidence="1" id="KW-0732">Signal</keyword>
<organism evidence="3 4">
    <name type="scientific">Oligella urethralis DNF00040</name>
    <dbReference type="NCBI Taxonomy" id="1401065"/>
    <lineage>
        <taxon>Bacteria</taxon>
        <taxon>Pseudomonadati</taxon>
        <taxon>Pseudomonadota</taxon>
        <taxon>Betaproteobacteria</taxon>
        <taxon>Burkholderiales</taxon>
        <taxon>Alcaligenaceae</taxon>
        <taxon>Oligella</taxon>
    </lineage>
</organism>
<evidence type="ECO:0000256" key="1">
    <source>
        <dbReference type="SAM" id="SignalP"/>
    </source>
</evidence>
<dbReference type="InterPro" id="IPR007210">
    <property type="entry name" value="ABC_Gly_betaine_transp_sub-bd"/>
</dbReference>
<dbReference type="CDD" id="cd13641">
    <property type="entry name" value="PBP2_HisX_like"/>
    <property type="match status" value="1"/>
</dbReference>
<reference evidence="3 4" key="1">
    <citation type="submission" date="2014-07" db="EMBL/GenBank/DDBJ databases">
        <authorList>
            <person name="McCorrison J."/>
            <person name="Sanka R."/>
            <person name="Torralba M."/>
            <person name="Gillis M."/>
            <person name="Haft D.H."/>
            <person name="Methe B."/>
            <person name="Sutton G."/>
            <person name="Nelson K.E."/>
        </authorList>
    </citation>
    <scope>NUCLEOTIDE SEQUENCE [LARGE SCALE GENOMIC DNA]</scope>
    <source>
        <strain evidence="3 4">DNF00040</strain>
    </source>
</reference>
<dbReference type="eggNOG" id="COG2113">
    <property type="taxonomic scope" value="Bacteria"/>
</dbReference>
<keyword evidence="4" id="KW-1185">Reference proteome</keyword>
<proteinExistence type="predicted"/>
<evidence type="ECO:0000259" key="2">
    <source>
        <dbReference type="Pfam" id="PF04069"/>
    </source>
</evidence>
<protein>
    <submittedName>
        <fullName evidence="3">Glycine/betaine ABC transporter substrate-binding protein</fullName>
    </submittedName>
</protein>
<dbReference type="RefSeq" id="WP_036559770.1">
    <property type="nucleotide sequence ID" value="NZ_JRNI01000030.1"/>
</dbReference>
<dbReference type="AlphaFoldDB" id="A0A096BA69"/>
<feature type="domain" description="ABC-type glycine betaine transport system substrate-binding" evidence="2">
    <location>
        <begin position="37"/>
        <end position="314"/>
    </location>
</feature>
<dbReference type="GO" id="GO:0022857">
    <property type="term" value="F:transmembrane transporter activity"/>
    <property type="evidence" value="ECO:0007669"/>
    <property type="project" value="InterPro"/>
</dbReference>
<feature type="signal peptide" evidence="1">
    <location>
        <begin position="1"/>
        <end position="28"/>
    </location>
</feature>
<dbReference type="Gene3D" id="3.40.190.100">
    <property type="entry name" value="Glycine betaine-binding periplasmic protein, domain 2"/>
    <property type="match status" value="1"/>
</dbReference>
<dbReference type="Pfam" id="PF04069">
    <property type="entry name" value="OpuAC"/>
    <property type="match status" value="1"/>
</dbReference>